<keyword evidence="4 6" id="KW-1133">Transmembrane helix</keyword>
<evidence type="ECO:0000256" key="4">
    <source>
        <dbReference type="ARBA" id="ARBA00022989"/>
    </source>
</evidence>
<dbReference type="PANTHER" id="PTHR13019">
    <property type="entry name" value="GOLGI APPARATUS MEMBRANE PROTEIN TVP23"/>
    <property type="match status" value="1"/>
</dbReference>
<dbReference type="AlphaFoldDB" id="A0A811P0W7"/>
<accession>A0A811P0W7</accession>
<evidence type="ECO:0000256" key="5">
    <source>
        <dbReference type="ARBA" id="ARBA00023136"/>
    </source>
</evidence>
<evidence type="ECO:0000256" key="1">
    <source>
        <dbReference type="ARBA" id="ARBA00004141"/>
    </source>
</evidence>
<comment type="subcellular location">
    <subcellularLocation>
        <location evidence="6">Golgi apparatus membrane</location>
        <topology evidence="6">Multi-pass membrane protein</topology>
    </subcellularLocation>
    <subcellularLocation>
        <location evidence="1">Membrane</location>
        <topology evidence="1">Multi-pass membrane protein</topology>
    </subcellularLocation>
</comment>
<dbReference type="EMBL" id="CAJGYO010000005">
    <property type="protein sequence ID" value="CAD6231500.1"/>
    <property type="molecule type" value="Genomic_DNA"/>
</dbReference>
<dbReference type="GO" id="GO:0009306">
    <property type="term" value="P:protein secretion"/>
    <property type="evidence" value="ECO:0007669"/>
    <property type="project" value="TreeGrafter"/>
</dbReference>
<dbReference type="Pfam" id="PF05832">
    <property type="entry name" value="DUF846"/>
    <property type="match status" value="1"/>
</dbReference>
<evidence type="ECO:0000313" key="8">
    <source>
        <dbReference type="Proteomes" id="UP000604825"/>
    </source>
</evidence>
<proteinExistence type="inferred from homology"/>
<gene>
    <name evidence="7" type="ORF">NCGR_LOCUS21553</name>
</gene>
<evidence type="ECO:0000256" key="6">
    <source>
        <dbReference type="RuleBase" id="RU361206"/>
    </source>
</evidence>
<dbReference type="PANTHER" id="PTHR13019:SF17">
    <property type="entry name" value="GOLGI APPARATUS MEMBRANE PROTEIN TVP23"/>
    <property type="match status" value="1"/>
</dbReference>
<keyword evidence="8" id="KW-1185">Reference proteome</keyword>
<dbReference type="GO" id="GO:0016192">
    <property type="term" value="P:vesicle-mediated transport"/>
    <property type="evidence" value="ECO:0007669"/>
    <property type="project" value="TreeGrafter"/>
</dbReference>
<keyword evidence="3 6" id="KW-0812">Transmembrane</keyword>
<keyword evidence="6" id="KW-0333">Golgi apparatus</keyword>
<evidence type="ECO:0000313" key="7">
    <source>
        <dbReference type="EMBL" id="CAD6231500.1"/>
    </source>
</evidence>
<name>A0A811P0W7_9POAL</name>
<evidence type="ECO:0000256" key="3">
    <source>
        <dbReference type="ARBA" id="ARBA00022692"/>
    </source>
</evidence>
<comment type="similarity">
    <text evidence="2 6">Belongs to the TVP23 family.</text>
</comment>
<dbReference type="Proteomes" id="UP000604825">
    <property type="component" value="Unassembled WGS sequence"/>
</dbReference>
<feature type="transmembrane region" description="Helical" evidence="6">
    <location>
        <begin position="56"/>
        <end position="75"/>
    </location>
</feature>
<dbReference type="OrthoDB" id="2151161at2759"/>
<protein>
    <recommendedName>
        <fullName evidence="6">Golgi apparatus membrane protein TVP23</fullName>
    </recommendedName>
</protein>
<comment type="caution">
    <text evidence="7">The sequence shown here is derived from an EMBL/GenBank/DDBJ whole genome shotgun (WGS) entry which is preliminary data.</text>
</comment>
<dbReference type="GO" id="GO:0000139">
    <property type="term" value="C:Golgi membrane"/>
    <property type="evidence" value="ECO:0007669"/>
    <property type="project" value="UniProtKB-SubCell"/>
</dbReference>
<organism evidence="7 8">
    <name type="scientific">Miscanthus lutarioriparius</name>
    <dbReference type="NCBI Taxonomy" id="422564"/>
    <lineage>
        <taxon>Eukaryota</taxon>
        <taxon>Viridiplantae</taxon>
        <taxon>Streptophyta</taxon>
        <taxon>Embryophyta</taxon>
        <taxon>Tracheophyta</taxon>
        <taxon>Spermatophyta</taxon>
        <taxon>Magnoliopsida</taxon>
        <taxon>Liliopsida</taxon>
        <taxon>Poales</taxon>
        <taxon>Poaceae</taxon>
        <taxon>PACMAD clade</taxon>
        <taxon>Panicoideae</taxon>
        <taxon>Andropogonodae</taxon>
        <taxon>Andropogoneae</taxon>
        <taxon>Saccharinae</taxon>
        <taxon>Miscanthus</taxon>
    </lineage>
</organism>
<reference evidence="7" key="1">
    <citation type="submission" date="2020-10" db="EMBL/GenBank/DDBJ databases">
        <authorList>
            <person name="Han B."/>
            <person name="Lu T."/>
            <person name="Zhao Q."/>
            <person name="Huang X."/>
            <person name="Zhao Y."/>
        </authorList>
    </citation>
    <scope>NUCLEOTIDE SEQUENCE</scope>
</reference>
<comment type="caution">
    <text evidence="6">Lacks conserved residue(s) required for the propagation of feature annotation.</text>
</comment>
<keyword evidence="5 6" id="KW-0472">Membrane</keyword>
<evidence type="ECO:0000256" key="2">
    <source>
        <dbReference type="ARBA" id="ARBA00005467"/>
    </source>
</evidence>
<dbReference type="InterPro" id="IPR008564">
    <property type="entry name" value="TVP23-like"/>
</dbReference>
<sequence>MANCGFEELAQWTMIKPSCSKHTNAVMGIIESRVLAEAAAWIILGIFSLIRLQADYLLVVGVCLSLSIANIIGFTKCNKDAKKNIQDWTTNALLSGSVRSHLQSAFGV</sequence>
<comment type="function">
    <text evidence="6">Golgi membrane protein involved in vesicular trafficking.</text>
</comment>